<dbReference type="RefSeq" id="XP_053586445.1">
    <property type="nucleotide sequence ID" value="XM_053726868.1"/>
</dbReference>
<name>A0A6A5GXS8_CAERE</name>
<dbReference type="AlphaFoldDB" id="A0A6A5GXS8"/>
<dbReference type="GeneID" id="78774666"/>
<comment type="caution">
    <text evidence="1">The sequence shown here is derived from an EMBL/GenBank/DDBJ whole genome shotgun (WGS) entry which is preliminary data.</text>
</comment>
<organism evidence="1 2">
    <name type="scientific">Caenorhabditis remanei</name>
    <name type="common">Caenorhabditis vulgaris</name>
    <dbReference type="NCBI Taxonomy" id="31234"/>
    <lineage>
        <taxon>Eukaryota</taxon>
        <taxon>Metazoa</taxon>
        <taxon>Ecdysozoa</taxon>
        <taxon>Nematoda</taxon>
        <taxon>Chromadorea</taxon>
        <taxon>Rhabditida</taxon>
        <taxon>Rhabditina</taxon>
        <taxon>Rhabditomorpha</taxon>
        <taxon>Rhabditoidea</taxon>
        <taxon>Rhabditidae</taxon>
        <taxon>Peloderinae</taxon>
        <taxon>Caenorhabditis</taxon>
    </lineage>
</organism>
<accession>A0A6A5GXS8</accession>
<evidence type="ECO:0000313" key="2">
    <source>
        <dbReference type="Proteomes" id="UP000483820"/>
    </source>
</evidence>
<dbReference type="CTD" id="78774666"/>
<dbReference type="KEGG" id="crq:GCK72_008514"/>
<sequence length="93" mass="10713">MATTLADMVQIAPFYGSSRKDLNVFIRSIKDGYNMTEETTKSGNKGILDKKKDATFDKRVDEFKKGFALSVMDGRHRKQLRSRRLRLKNLTNL</sequence>
<evidence type="ECO:0000313" key="1">
    <source>
        <dbReference type="EMBL" id="KAF1760268.1"/>
    </source>
</evidence>
<gene>
    <name evidence="1" type="ORF">GCK72_008514</name>
</gene>
<reference evidence="1 2" key="1">
    <citation type="submission" date="2019-12" db="EMBL/GenBank/DDBJ databases">
        <title>Chromosome-level assembly of the Caenorhabditis remanei genome.</title>
        <authorList>
            <person name="Teterina A.A."/>
            <person name="Willis J.H."/>
            <person name="Phillips P.C."/>
        </authorList>
    </citation>
    <scope>NUCLEOTIDE SEQUENCE [LARGE SCALE GENOMIC DNA]</scope>
    <source>
        <strain evidence="1 2">PX506</strain>
        <tissue evidence="1">Whole organism</tissue>
    </source>
</reference>
<dbReference type="EMBL" id="WUAV01000003">
    <property type="protein sequence ID" value="KAF1760268.1"/>
    <property type="molecule type" value="Genomic_DNA"/>
</dbReference>
<protein>
    <submittedName>
        <fullName evidence="1">Uncharacterized protein</fullName>
    </submittedName>
</protein>
<proteinExistence type="predicted"/>
<dbReference type="Proteomes" id="UP000483820">
    <property type="component" value="Chromosome III"/>
</dbReference>